<evidence type="ECO:0000259" key="5">
    <source>
        <dbReference type="SMART" id="SM00109"/>
    </source>
</evidence>
<evidence type="ECO:0000256" key="1">
    <source>
        <dbReference type="ARBA" id="ARBA00022723"/>
    </source>
</evidence>
<dbReference type="SMART" id="SM00249">
    <property type="entry name" value="PHD"/>
    <property type="match status" value="4"/>
</dbReference>
<proteinExistence type="predicted"/>
<feature type="domain" description="Phorbol-ester/DAG-type" evidence="5">
    <location>
        <begin position="170"/>
        <end position="223"/>
    </location>
</feature>
<feature type="domain" description="Zinc finger PHD-type" evidence="6">
    <location>
        <begin position="443"/>
        <end position="509"/>
    </location>
</feature>
<dbReference type="AlphaFoldDB" id="A0A2N9J5N5"/>
<evidence type="ECO:0000256" key="2">
    <source>
        <dbReference type="ARBA" id="ARBA00022737"/>
    </source>
</evidence>
<evidence type="ECO:0000256" key="4">
    <source>
        <dbReference type="ARBA" id="ARBA00022833"/>
    </source>
</evidence>
<gene>
    <name evidence="7" type="ORF">FSB_LOCUS60394</name>
</gene>
<dbReference type="GO" id="GO:0008270">
    <property type="term" value="F:zinc ion binding"/>
    <property type="evidence" value="ECO:0007669"/>
    <property type="project" value="UniProtKB-KW"/>
</dbReference>
<evidence type="ECO:0000259" key="6">
    <source>
        <dbReference type="SMART" id="SM00249"/>
    </source>
</evidence>
<evidence type="ECO:0000256" key="3">
    <source>
        <dbReference type="ARBA" id="ARBA00022771"/>
    </source>
</evidence>
<accession>A0A2N9J5N5</accession>
<dbReference type="EMBL" id="OIVN01006407">
    <property type="protein sequence ID" value="SPD32512.1"/>
    <property type="molecule type" value="Genomic_DNA"/>
</dbReference>
<feature type="domain" description="Phorbol-ester/DAG-type" evidence="5">
    <location>
        <begin position="10"/>
        <end position="55"/>
    </location>
</feature>
<keyword evidence="2" id="KW-0677">Repeat</keyword>
<sequence length="533" mass="61558">MELQHFSDDHPLIFNEFLNGQFECNGCGEPMEGSCYSCKKCDFNLHPSCAELPHELQHPIHWKHPLILHKTPPYDGGTCTCNGCNLPCKKFIYHCPLCKFDLDIKCASLPLTIETEIHDHTLTLLRNSISFTCNVCGKEGKGMPYLCAVCGFWVHLKCASLPRIVKHIRHKHPLNFTYSTNVDNSEHKLCQLCVKMVDTNQGVYFCSICDYVAHLDCATNEECEDEKEPLESTVTVTYEDSELDELAQNMKVGEEKIEMMPIEIKHFSHEHDLKLFEELENYEICDGCIRPIFPPFYNCAQCDFFLHKSCVELPLKKRHPLHQHQLNLQLRRPMASQCDACKCLSNGFIYNCQQCHFELDISCSLITNTLTHVAHKDRLMLSSITKAEKCSACNSSSKIFRCPKCEFTLDFGCATLPRTIKYRQHEHLFTLRYTVEDDSGEYYCDICEEERNPKHWFYYCEKCSYPAHPKCIFGDFQNIKFGIYTSDVHQHPLTLVRKTKDQFPCDKCGYPCNVLAYECATCNINIHLECLLK</sequence>
<dbReference type="PANTHER" id="PTHR32410:SF163">
    <property type="entry name" value="DC1 DOMAIN-CONTAINING PROTEIN"/>
    <property type="match status" value="1"/>
</dbReference>
<evidence type="ECO:0008006" key="8">
    <source>
        <dbReference type="Google" id="ProtNLM"/>
    </source>
</evidence>
<feature type="domain" description="Zinc finger PHD-type" evidence="6">
    <location>
        <begin position="23"/>
        <end position="99"/>
    </location>
</feature>
<dbReference type="PANTHER" id="PTHR32410">
    <property type="entry name" value="CYSTEINE/HISTIDINE-RICH C1 DOMAIN FAMILY PROTEIN"/>
    <property type="match status" value="1"/>
</dbReference>
<feature type="domain" description="Zinc finger PHD-type" evidence="6">
    <location>
        <begin position="132"/>
        <end position="210"/>
    </location>
</feature>
<dbReference type="SUPFAM" id="SSF57889">
    <property type="entry name" value="Cysteine-rich domain"/>
    <property type="match status" value="5"/>
</dbReference>
<dbReference type="Gene3D" id="3.30.60.20">
    <property type="match status" value="1"/>
</dbReference>
<dbReference type="SMART" id="SM00109">
    <property type="entry name" value="C1"/>
    <property type="match status" value="4"/>
</dbReference>
<feature type="domain" description="Phorbol-ester/DAG-type" evidence="5">
    <location>
        <begin position="118"/>
        <end position="164"/>
    </location>
</feature>
<dbReference type="InterPro" id="IPR001965">
    <property type="entry name" value="Znf_PHD"/>
</dbReference>
<keyword evidence="4" id="KW-0862">Zinc</keyword>
<evidence type="ECO:0000313" key="7">
    <source>
        <dbReference type="EMBL" id="SPD32512.1"/>
    </source>
</evidence>
<dbReference type="Pfam" id="PF03107">
    <property type="entry name" value="C1_2"/>
    <property type="match status" value="8"/>
</dbReference>
<protein>
    <recommendedName>
        <fullName evidence="8">Phorbol-ester/DAG-type domain-containing protein</fullName>
    </recommendedName>
</protein>
<dbReference type="InterPro" id="IPR053192">
    <property type="entry name" value="Vacuole_Formation_Reg"/>
</dbReference>
<dbReference type="InterPro" id="IPR046349">
    <property type="entry name" value="C1-like_sf"/>
</dbReference>
<feature type="domain" description="Phorbol-ester/DAG-type" evidence="5">
    <location>
        <begin position="269"/>
        <end position="316"/>
    </location>
</feature>
<name>A0A2N9J5N5_FAGSY</name>
<dbReference type="InterPro" id="IPR004146">
    <property type="entry name" value="DC1"/>
</dbReference>
<reference evidence="7" key="1">
    <citation type="submission" date="2018-02" db="EMBL/GenBank/DDBJ databases">
        <authorList>
            <person name="Cohen D.B."/>
            <person name="Kent A.D."/>
        </authorList>
    </citation>
    <scope>NUCLEOTIDE SEQUENCE</scope>
</reference>
<dbReference type="InterPro" id="IPR002219">
    <property type="entry name" value="PKC_DAG/PE"/>
</dbReference>
<feature type="domain" description="Zinc finger PHD-type" evidence="6">
    <location>
        <begin position="284"/>
        <end position="342"/>
    </location>
</feature>
<organism evidence="7">
    <name type="scientific">Fagus sylvatica</name>
    <name type="common">Beechnut</name>
    <dbReference type="NCBI Taxonomy" id="28930"/>
    <lineage>
        <taxon>Eukaryota</taxon>
        <taxon>Viridiplantae</taxon>
        <taxon>Streptophyta</taxon>
        <taxon>Embryophyta</taxon>
        <taxon>Tracheophyta</taxon>
        <taxon>Spermatophyta</taxon>
        <taxon>Magnoliopsida</taxon>
        <taxon>eudicotyledons</taxon>
        <taxon>Gunneridae</taxon>
        <taxon>Pentapetalae</taxon>
        <taxon>rosids</taxon>
        <taxon>fabids</taxon>
        <taxon>Fagales</taxon>
        <taxon>Fagaceae</taxon>
        <taxon>Fagus</taxon>
    </lineage>
</organism>
<keyword evidence="1" id="KW-0479">Metal-binding</keyword>
<keyword evidence="3" id="KW-0863">Zinc-finger</keyword>